<comment type="caution">
    <text evidence="1">The sequence shown here is derived from an EMBL/GenBank/DDBJ whole genome shotgun (WGS) entry which is preliminary data.</text>
</comment>
<protein>
    <submittedName>
        <fullName evidence="1">Histone-lysine N-methyltransferase SETMAR</fullName>
    </submittedName>
</protein>
<dbReference type="Proteomes" id="UP000887116">
    <property type="component" value="Unassembled WGS sequence"/>
</dbReference>
<dbReference type="Gene3D" id="3.30.420.10">
    <property type="entry name" value="Ribonuclease H-like superfamily/Ribonuclease H"/>
    <property type="match status" value="1"/>
</dbReference>
<dbReference type="InterPro" id="IPR036397">
    <property type="entry name" value="RNaseH_sf"/>
</dbReference>
<dbReference type="OrthoDB" id="6431382at2759"/>
<proteinExistence type="predicted"/>
<keyword evidence="2" id="KW-1185">Reference proteome</keyword>
<dbReference type="GO" id="GO:0003676">
    <property type="term" value="F:nucleic acid binding"/>
    <property type="evidence" value="ECO:0007669"/>
    <property type="project" value="InterPro"/>
</dbReference>
<evidence type="ECO:0000313" key="1">
    <source>
        <dbReference type="EMBL" id="GFR02098.1"/>
    </source>
</evidence>
<name>A0A8X6GE29_TRICU</name>
<evidence type="ECO:0000313" key="2">
    <source>
        <dbReference type="Proteomes" id="UP000887116"/>
    </source>
</evidence>
<dbReference type="InterPro" id="IPR052709">
    <property type="entry name" value="Transposase-MT_Hybrid"/>
</dbReference>
<reference evidence="1" key="1">
    <citation type="submission" date="2020-07" db="EMBL/GenBank/DDBJ databases">
        <title>Multicomponent nature underlies the extraordinary mechanical properties of spider dragline silk.</title>
        <authorList>
            <person name="Kono N."/>
            <person name="Nakamura H."/>
            <person name="Mori M."/>
            <person name="Yoshida Y."/>
            <person name="Ohtoshi R."/>
            <person name="Malay A.D."/>
            <person name="Moran D.A.P."/>
            <person name="Tomita M."/>
            <person name="Numata K."/>
            <person name="Arakawa K."/>
        </authorList>
    </citation>
    <scope>NUCLEOTIDE SEQUENCE</scope>
</reference>
<dbReference type="EMBL" id="BMAO01025359">
    <property type="protein sequence ID" value="GFR02098.1"/>
    <property type="molecule type" value="Genomic_DNA"/>
</dbReference>
<gene>
    <name evidence="1" type="primary">SETMAR_90</name>
    <name evidence="1" type="ORF">TNCT_112901</name>
</gene>
<dbReference type="AlphaFoldDB" id="A0A8X6GE29"/>
<sequence>MLDESCLSRGTTINSEVYCRTLKKLNRTIQNKRRGLPNSGVVLLNDSKCPHTAVRTRQILHKFKWNVFQHSPYSPDLAPSDYTLLTALDK</sequence>
<organism evidence="1 2">
    <name type="scientific">Trichonephila clavata</name>
    <name type="common">Joro spider</name>
    <name type="synonym">Nephila clavata</name>
    <dbReference type="NCBI Taxonomy" id="2740835"/>
    <lineage>
        <taxon>Eukaryota</taxon>
        <taxon>Metazoa</taxon>
        <taxon>Ecdysozoa</taxon>
        <taxon>Arthropoda</taxon>
        <taxon>Chelicerata</taxon>
        <taxon>Arachnida</taxon>
        <taxon>Araneae</taxon>
        <taxon>Araneomorphae</taxon>
        <taxon>Entelegynae</taxon>
        <taxon>Araneoidea</taxon>
        <taxon>Nephilidae</taxon>
        <taxon>Trichonephila</taxon>
    </lineage>
</organism>
<accession>A0A8X6GE29</accession>
<dbReference type="PANTHER" id="PTHR46060">
    <property type="entry name" value="MARINER MOS1 TRANSPOSASE-LIKE PROTEIN"/>
    <property type="match status" value="1"/>
</dbReference>
<dbReference type="PANTHER" id="PTHR46060:SF1">
    <property type="entry name" value="MARINER MOS1 TRANSPOSASE-LIKE PROTEIN"/>
    <property type="match status" value="1"/>
</dbReference>